<keyword evidence="2" id="KW-0378">Hydrolase</keyword>
<feature type="domain" description="AB hydrolase-1" evidence="1">
    <location>
        <begin position="13"/>
        <end position="232"/>
    </location>
</feature>
<dbReference type="AlphaFoldDB" id="A0A0C2YFX8"/>
<dbReference type="STRING" id="272627.CCC_02079"/>
<reference evidence="2 3" key="1">
    <citation type="submission" date="2015-01" db="EMBL/GenBank/DDBJ databases">
        <title>Genome Sequence of Magnetospirillum magnetotacticum Strain MS-1.</title>
        <authorList>
            <person name="Marinov G.K."/>
            <person name="Smalley M.D."/>
            <person name="DeSalvo G."/>
        </authorList>
    </citation>
    <scope>NUCLEOTIDE SEQUENCE [LARGE SCALE GENOMIC DNA]</scope>
    <source>
        <strain evidence="2 3">MS-1</strain>
    </source>
</reference>
<dbReference type="PANTHER" id="PTHR43194:SF2">
    <property type="entry name" value="PEROXISOMAL MEMBRANE PROTEIN LPX1"/>
    <property type="match status" value="1"/>
</dbReference>
<evidence type="ECO:0000313" key="3">
    <source>
        <dbReference type="Proteomes" id="UP000031971"/>
    </source>
</evidence>
<gene>
    <name evidence="2" type="ORF">CCC_02079</name>
</gene>
<dbReference type="SUPFAM" id="SSF53474">
    <property type="entry name" value="alpha/beta-Hydrolases"/>
    <property type="match status" value="1"/>
</dbReference>
<name>A0A0C2YFX8_PARME</name>
<dbReference type="InterPro" id="IPR029058">
    <property type="entry name" value="AB_hydrolase_fold"/>
</dbReference>
<dbReference type="Gene3D" id="3.40.50.1820">
    <property type="entry name" value="alpha/beta hydrolase"/>
    <property type="match status" value="1"/>
</dbReference>
<dbReference type="GO" id="GO:0016787">
    <property type="term" value="F:hydrolase activity"/>
    <property type="evidence" value="ECO:0007669"/>
    <property type="project" value="UniProtKB-KW"/>
</dbReference>
<keyword evidence="3" id="KW-1185">Reference proteome</keyword>
<protein>
    <submittedName>
        <fullName evidence="2">Beta-ketoadipate enol-lactone hydrolase</fullName>
    </submittedName>
</protein>
<dbReference type="InterPro" id="IPR000073">
    <property type="entry name" value="AB_hydrolase_1"/>
</dbReference>
<comment type="caution">
    <text evidence="2">The sequence shown here is derived from an EMBL/GenBank/DDBJ whole genome shotgun (WGS) entry which is preliminary data.</text>
</comment>
<dbReference type="InterPro" id="IPR050228">
    <property type="entry name" value="Carboxylesterase_BioH"/>
</dbReference>
<evidence type="ECO:0000259" key="1">
    <source>
        <dbReference type="Pfam" id="PF12697"/>
    </source>
</evidence>
<accession>A0A0C2YFX8</accession>
<dbReference type="Pfam" id="PF12697">
    <property type="entry name" value="Abhydrolase_6"/>
    <property type="match status" value="1"/>
</dbReference>
<dbReference type="EMBL" id="JXSL01000027">
    <property type="protein sequence ID" value="KIL98629.1"/>
    <property type="molecule type" value="Genomic_DNA"/>
</dbReference>
<dbReference type="PRINTS" id="PR00111">
    <property type="entry name" value="ABHYDROLASE"/>
</dbReference>
<sequence length="239" mass="25364">MADPQTGRMSAALVLLPGLLNDHRLWSGQVGALAGRAEVMVGDLTQDDSLGAMAQRVLAAAPARFALAGLSMGGYVAMEIMRQAPERVERLALLDTTAWPDLPEQTQRRKDAVELARSGGFDKIMPTMLPLLFHPDHLAEAAITGLAKDMARMVGAEAFARQQAAIMARPDSRGSLSAIACPTLVLCGAEDGLTPPDRHDEMAALIAGAKRVTIPLCGHLSPLEQPDAVSDALRAWLDS</sequence>
<proteinExistence type="predicted"/>
<evidence type="ECO:0000313" key="2">
    <source>
        <dbReference type="EMBL" id="KIL98629.1"/>
    </source>
</evidence>
<dbReference type="PANTHER" id="PTHR43194">
    <property type="entry name" value="HYDROLASE ALPHA/BETA FOLD FAMILY"/>
    <property type="match status" value="1"/>
</dbReference>
<organism evidence="2 3">
    <name type="scientific">Paramagnetospirillum magnetotacticum MS-1</name>
    <dbReference type="NCBI Taxonomy" id="272627"/>
    <lineage>
        <taxon>Bacteria</taxon>
        <taxon>Pseudomonadati</taxon>
        <taxon>Pseudomonadota</taxon>
        <taxon>Alphaproteobacteria</taxon>
        <taxon>Rhodospirillales</taxon>
        <taxon>Magnetospirillaceae</taxon>
        <taxon>Paramagnetospirillum</taxon>
    </lineage>
</organism>
<dbReference type="Proteomes" id="UP000031971">
    <property type="component" value="Unassembled WGS sequence"/>
</dbReference>